<dbReference type="EMBL" id="JQAN02000010">
    <property type="protein sequence ID" value="PPD57883.1"/>
    <property type="molecule type" value="Genomic_DNA"/>
</dbReference>
<dbReference type="GO" id="GO:0003700">
    <property type="term" value="F:DNA-binding transcription factor activity"/>
    <property type="evidence" value="ECO:0007669"/>
    <property type="project" value="InterPro"/>
</dbReference>
<proteinExistence type="predicted"/>
<gene>
    <name evidence="5" type="ORF">JP09_006180</name>
</gene>
<dbReference type="InterPro" id="IPR011991">
    <property type="entry name" value="ArsR-like_HTH"/>
</dbReference>
<reference evidence="5 6" key="1">
    <citation type="journal article" date="2017" name="ISME J.">
        <title>Grape pomace compost harbors organohalide-respiring Dehalogenimonas species with novel reductive dehalogenase genes.</title>
        <authorList>
            <person name="Yang Y."/>
            <person name="Higgins S.A."/>
            <person name="Yan J."/>
            <person name="Simsir B."/>
            <person name="Chourey K."/>
            <person name="Iyer R."/>
            <person name="Hettich R.L."/>
            <person name="Baldwin B."/>
            <person name="Ogles D.M."/>
            <person name="Loffler F.E."/>
        </authorList>
    </citation>
    <scope>NUCLEOTIDE SEQUENCE [LARGE SCALE GENOMIC DNA]</scope>
    <source>
        <strain evidence="5 6">GP</strain>
    </source>
</reference>
<evidence type="ECO:0000256" key="2">
    <source>
        <dbReference type="ARBA" id="ARBA00023125"/>
    </source>
</evidence>
<evidence type="ECO:0000256" key="1">
    <source>
        <dbReference type="ARBA" id="ARBA00023015"/>
    </source>
</evidence>
<keyword evidence="6" id="KW-1185">Reference proteome</keyword>
<dbReference type="OrthoDB" id="9799175at2"/>
<dbReference type="PANTHER" id="PTHR33154:SF18">
    <property type="entry name" value="ARSENICAL RESISTANCE OPERON REPRESSOR"/>
    <property type="match status" value="1"/>
</dbReference>
<evidence type="ECO:0000259" key="4">
    <source>
        <dbReference type="PROSITE" id="PS50987"/>
    </source>
</evidence>
<evidence type="ECO:0000313" key="5">
    <source>
        <dbReference type="EMBL" id="PPD57883.1"/>
    </source>
</evidence>
<dbReference type="AlphaFoldDB" id="A0A2P5P6F9"/>
<feature type="domain" description="HTH arsR-type" evidence="4">
    <location>
        <begin position="6"/>
        <end position="99"/>
    </location>
</feature>
<keyword evidence="2" id="KW-0238">DNA-binding</keyword>
<dbReference type="PROSITE" id="PS50987">
    <property type="entry name" value="HTH_ARSR_2"/>
    <property type="match status" value="1"/>
</dbReference>
<dbReference type="PANTHER" id="PTHR33154">
    <property type="entry name" value="TRANSCRIPTIONAL REGULATOR, ARSR FAMILY"/>
    <property type="match status" value="1"/>
</dbReference>
<sequence length="139" mass="15700">MPIYEYRQVNMRDLIKVFKALSDENRLRILNLLLLRECCVCEVVQVLGISQTRVSRSLSQLYDAGLLDRRSEGLWNIYTLSSHLTDDYRNLIVKAVEQALSNNPIAVNDRKQLAQSKRLCPSAAGIKAAQFNPANSSCS</sequence>
<dbReference type="InterPro" id="IPR036388">
    <property type="entry name" value="WH-like_DNA-bd_sf"/>
</dbReference>
<dbReference type="Proteomes" id="UP000235653">
    <property type="component" value="Unassembled WGS sequence"/>
</dbReference>
<dbReference type="SUPFAM" id="SSF46785">
    <property type="entry name" value="Winged helix' DNA-binding domain"/>
    <property type="match status" value="1"/>
</dbReference>
<dbReference type="InterPro" id="IPR001845">
    <property type="entry name" value="HTH_ArsR_DNA-bd_dom"/>
</dbReference>
<dbReference type="InterPro" id="IPR036390">
    <property type="entry name" value="WH_DNA-bd_sf"/>
</dbReference>
<dbReference type="Pfam" id="PF01022">
    <property type="entry name" value="HTH_5"/>
    <property type="match status" value="1"/>
</dbReference>
<evidence type="ECO:0000256" key="3">
    <source>
        <dbReference type="ARBA" id="ARBA00023163"/>
    </source>
</evidence>
<name>A0A2P5P6F9_9CHLR</name>
<dbReference type="NCBIfam" id="NF033788">
    <property type="entry name" value="HTH_metalloreg"/>
    <property type="match status" value="1"/>
</dbReference>
<dbReference type="PRINTS" id="PR00778">
    <property type="entry name" value="HTHARSR"/>
</dbReference>
<comment type="caution">
    <text evidence="5">The sequence shown here is derived from an EMBL/GenBank/DDBJ whole genome shotgun (WGS) entry which is preliminary data.</text>
</comment>
<accession>A0A2P5P6F9</accession>
<dbReference type="SMART" id="SM00418">
    <property type="entry name" value="HTH_ARSR"/>
    <property type="match status" value="1"/>
</dbReference>
<dbReference type="GO" id="GO:0003677">
    <property type="term" value="F:DNA binding"/>
    <property type="evidence" value="ECO:0007669"/>
    <property type="project" value="UniProtKB-KW"/>
</dbReference>
<keyword evidence="1" id="KW-0805">Transcription regulation</keyword>
<keyword evidence="3" id="KW-0804">Transcription</keyword>
<evidence type="ECO:0000313" key="6">
    <source>
        <dbReference type="Proteomes" id="UP000235653"/>
    </source>
</evidence>
<dbReference type="InterPro" id="IPR051081">
    <property type="entry name" value="HTH_MetalResp_TranReg"/>
</dbReference>
<protein>
    <submittedName>
        <fullName evidence="5">ArsR family transcriptional regulator</fullName>
    </submittedName>
</protein>
<organism evidence="5 6">
    <name type="scientific">Dehalogenimonas etheniformans</name>
    <dbReference type="NCBI Taxonomy" id="1536648"/>
    <lineage>
        <taxon>Bacteria</taxon>
        <taxon>Bacillati</taxon>
        <taxon>Chloroflexota</taxon>
        <taxon>Dehalococcoidia</taxon>
        <taxon>Dehalococcoidales</taxon>
        <taxon>Dehalococcoidaceae</taxon>
        <taxon>Dehalogenimonas</taxon>
    </lineage>
</organism>
<dbReference type="Gene3D" id="1.10.10.10">
    <property type="entry name" value="Winged helix-like DNA-binding domain superfamily/Winged helix DNA-binding domain"/>
    <property type="match status" value="1"/>
</dbReference>
<dbReference type="CDD" id="cd00090">
    <property type="entry name" value="HTH_ARSR"/>
    <property type="match status" value="1"/>
</dbReference>